<organism evidence="1 2">
    <name type="scientific">candidate division WOR-3 bacterium</name>
    <dbReference type="NCBI Taxonomy" id="2052148"/>
    <lineage>
        <taxon>Bacteria</taxon>
        <taxon>Bacteria division WOR-3</taxon>
    </lineage>
</organism>
<comment type="caution">
    <text evidence="1">The sequence shown here is derived from an EMBL/GenBank/DDBJ whole genome shotgun (WGS) entry which is preliminary data.</text>
</comment>
<dbReference type="Proteomes" id="UP000268469">
    <property type="component" value="Unassembled WGS sequence"/>
</dbReference>
<proteinExistence type="predicted"/>
<gene>
    <name evidence="1" type="ORF">DRP53_09750</name>
</gene>
<feature type="non-terminal residue" evidence="1">
    <location>
        <position position="141"/>
    </location>
</feature>
<reference evidence="1 2" key="1">
    <citation type="submission" date="2018-06" db="EMBL/GenBank/DDBJ databases">
        <title>Extensive metabolic versatility and redundancy in microbially diverse, dynamic hydrothermal sediments.</title>
        <authorList>
            <person name="Dombrowski N."/>
            <person name="Teske A."/>
            <person name="Baker B.J."/>
        </authorList>
    </citation>
    <scope>NUCLEOTIDE SEQUENCE [LARGE SCALE GENOMIC DNA]</scope>
    <source>
        <strain evidence="1">B36_G15</strain>
    </source>
</reference>
<accession>A0A660SDY4</accession>
<name>A0A660SDY4_UNCW3</name>
<evidence type="ECO:0000313" key="1">
    <source>
        <dbReference type="EMBL" id="RKX68887.1"/>
    </source>
</evidence>
<evidence type="ECO:0000313" key="2">
    <source>
        <dbReference type="Proteomes" id="UP000268469"/>
    </source>
</evidence>
<dbReference type="AlphaFoldDB" id="A0A660SDY4"/>
<sequence>MSKLLMVLILAIPLSGSWKDLSLEERYDWVVRHFGEYEAERLERMNLLEDDWLFEGRQPESLNVRIVGRWPFGPTFEVTGDTIRNLVFQGSGSGVRILDISNMPNVNELSRIAAPYAGLIRGLAVRDTILVVLQGADGFTV</sequence>
<protein>
    <submittedName>
        <fullName evidence="1">Uncharacterized protein</fullName>
    </submittedName>
</protein>
<dbReference type="EMBL" id="QNBE01000122">
    <property type="protein sequence ID" value="RKX68887.1"/>
    <property type="molecule type" value="Genomic_DNA"/>
</dbReference>